<comment type="caution">
    <text evidence="1">The sequence shown here is derived from an EMBL/GenBank/DDBJ whole genome shotgun (WGS) entry which is preliminary data.</text>
</comment>
<dbReference type="EMBL" id="BKCJ011324259">
    <property type="protein sequence ID" value="GFD20715.1"/>
    <property type="molecule type" value="Genomic_DNA"/>
</dbReference>
<accession>A0A699UC01</accession>
<protein>
    <submittedName>
        <fullName evidence="1">Uncharacterized protein</fullName>
    </submittedName>
</protein>
<reference evidence="1" key="1">
    <citation type="journal article" date="2019" name="Sci. Rep.">
        <title>Draft genome of Tanacetum cinerariifolium, the natural source of mosquito coil.</title>
        <authorList>
            <person name="Yamashiro T."/>
            <person name="Shiraishi A."/>
            <person name="Satake H."/>
            <person name="Nakayama K."/>
        </authorList>
    </citation>
    <scope>NUCLEOTIDE SEQUENCE</scope>
</reference>
<proteinExistence type="predicted"/>
<feature type="non-terminal residue" evidence="1">
    <location>
        <position position="1"/>
    </location>
</feature>
<name>A0A699UC01_TANCI</name>
<evidence type="ECO:0000313" key="1">
    <source>
        <dbReference type="EMBL" id="GFD20715.1"/>
    </source>
</evidence>
<organism evidence="1">
    <name type="scientific">Tanacetum cinerariifolium</name>
    <name type="common">Dalmatian daisy</name>
    <name type="synonym">Chrysanthemum cinerariifolium</name>
    <dbReference type="NCBI Taxonomy" id="118510"/>
    <lineage>
        <taxon>Eukaryota</taxon>
        <taxon>Viridiplantae</taxon>
        <taxon>Streptophyta</taxon>
        <taxon>Embryophyta</taxon>
        <taxon>Tracheophyta</taxon>
        <taxon>Spermatophyta</taxon>
        <taxon>Magnoliopsida</taxon>
        <taxon>eudicotyledons</taxon>
        <taxon>Gunneridae</taxon>
        <taxon>Pentapetalae</taxon>
        <taxon>asterids</taxon>
        <taxon>campanulids</taxon>
        <taxon>Asterales</taxon>
        <taxon>Asteraceae</taxon>
        <taxon>Asteroideae</taxon>
        <taxon>Anthemideae</taxon>
        <taxon>Anthemidinae</taxon>
        <taxon>Tanacetum</taxon>
    </lineage>
</organism>
<dbReference type="AlphaFoldDB" id="A0A699UC01"/>
<sequence length="97" mass="10736">GDFAWGGVDELRYRLARHLDSRPHLSPWPVQGAGVAVVLAQIGQHGFQHSGVEGSGGGVIEISVHKRRQLYFIFRDEIVRVRVAQAAHREARLGQMA</sequence>
<gene>
    <name evidence="1" type="ORF">Tci_892684</name>
</gene>